<comment type="caution">
    <text evidence="1">The sequence shown here is derived from an EMBL/GenBank/DDBJ whole genome shotgun (WGS) entry which is preliminary data.</text>
</comment>
<dbReference type="SUPFAM" id="SSF54427">
    <property type="entry name" value="NTF2-like"/>
    <property type="match status" value="1"/>
</dbReference>
<proteinExistence type="predicted"/>
<evidence type="ECO:0008006" key="3">
    <source>
        <dbReference type="Google" id="ProtNLM"/>
    </source>
</evidence>
<organism evidence="1 2">
    <name type="scientific">Asanoa iriomotensis</name>
    <dbReference type="NCBI Taxonomy" id="234613"/>
    <lineage>
        <taxon>Bacteria</taxon>
        <taxon>Bacillati</taxon>
        <taxon>Actinomycetota</taxon>
        <taxon>Actinomycetes</taxon>
        <taxon>Micromonosporales</taxon>
        <taxon>Micromonosporaceae</taxon>
        <taxon>Asanoa</taxon>
    </lineage>
</organism>
<dbReference type="InterPro" id="IPR032710">
    <property type="entry name" value="NTF2-like_dom_sf"/>
</dbReference>
<dbReference type="Proteomes" id="UP000624325">
    <property type="component" value="Unassembled WGS sequence"/>
</dbReference>
<dbReference type="EMBL" id="BONC01000013">
    <property type="protein sequence ID" value="GIF56223.1"/>
    <property type="molecule type" value="Genomic_DNA"/>
</dbReference>
<evidence type="ECO:0000313" key="2">
    <source>
        <dbReference type="Proteomes" id="UP000624325"/>
    </source>
</evidence>
<reference evidence="1 2" key="1">
    <citation type="submission" date="2021-01" db="EMBL/GenBank/DDBJ databases">
        <title>Whole genome shotgun sequence of Asanoa iriomotensis NBRC 100142.</title>
        <authorList>
            <person name="Komaki H."/>
            <person name="Tamura T."/>
        </authorList>
    </citation>
    <scope>NUCLEOTIDE SEQUENCE [LARGE SCALE GENOMIC DNA]</scope>
    <source>
        <strain evidence="1 2">NBRC 100142</strain>
    </source>
</reference>
<evidence type="ECO:0000313" key="1">
    <source>
        <dbReference type="EMBL" id="GIF56223.1"/>
    </source>
</evidence>
<accession>A0ABQ4C0C2</accession>
<sequence length="102" mass="11434">MNTLPPAIAGYLSGADARFFTADAVVRDDGHTYRGTEEIRDWLGRVSGEYTWTATPTGSIKLDDLRYEVRQHLEGDFPGGVVDLRYRFTLRGDLVSELVIEP</sequence>
<dbReference type="Gene3D" id="3.10.450.50">
    <property type="match status" value="1"/>
</dbReference>
<gene>
    <name evidence="1" type="ORF">Air01nite_23180</name>
</gene>
<dbReference type="RefSeq" id="WP_203702025.1">
    <property type="nucleotide sequence ID" value="NZ_BAAALU010000003.1"/>
</dbReference>
<name>A0ABQ4C0C2_9ACTN</name>
<keyword evidence="2" id="KW-1185">Reference proteome</keyword>
<protein>
    <recommendedName>
        <fullName evidence="3">SnoaL-like protein</fullName>
    </recommendedName>
</protein>